<feature type="transmembrane region" description="Helical" evidence="6">
    <location>
        <begin position="379"/>
        <end position="405"/>
    </location>
</feature>
<feature type="transmembrane region" description="Helical" evidence="6">
    <location>
        <begin position="247"/>
        <end position="266"/>
    </location>
</feature>
<reference evidence="8" key="1">
    <citation type="submission" date="2020-10" db="EMBL/GenBank/DDBJ databases">
        <authorList>
            <person name="Gilroy R."/>
        </authorList>
    </citation>
    <scope>NUCLEOTIDE SEQUENCE</scope>
    <source>
        <strain evidence="8">ChiGjej2B2-12916</strain>
    </source>
</reference>
<accession>A0A9D0YQY6</accession>
<feature type="transmembrane region" description="Helical" evidence="6">
    <location>
        <begin position="273"/>
        <end position="294"/>
    </location>
</feature>
<dbReference type="Proteomes" id="UP000886879">
    <property type="component" value="Unassembled WGS sequence"/>
</dbReference>
<gene>
    <name evidence="8" type="ORF">IAD31_01990</name>
</gene>
<dbReference type="NCBIfam" id="TIGR00360">
    <property type="entry name" value="ComEC_N-term"/>
    <property type="match status" value="1"/>
</dbReference>
<evidence type="ECO:0000256" key="6">
    <source>
        <dbReference type="SAM" id="Phobius"/>
    </source>
</evidence>
<feature type="transmembrane region" description="Helical" evidence="6">
    <location>
        <begin position="6"/>
        <end position="38"/>
    </location>
</feature>
<proteinExistence type="predicted"/>
<dbReference type="InterPro" id="IPR052159">
    <property type="entry name" value="Competence_DNA_uptake"/>
</dbReference>
<feature type="domain" description="Metallo-beta-lactamase" evidence="7">
    <location>
        <begin position="541"/>
        <end position="734"/>
    </location>
</feature>
<name>A0A9D0YQY6_9FIRM</name>
<comment type="subcellular location">
    <subcellularLocation>
        <location evidence="1">Cell membrane</location>
        <topology evidence="1">Multi-pass membrane protein</topology>
    </subcellularLocation>
</comment>
<dbReference type="InterPro" id="IPR001279">
    <property type="entry name" value="Metallo-B-lactamas"/>
</dbReference>
<dbReference type="InterPro" id="IPR004797">
    <property type="entry name" value="Competence_ComEC/Rec2"/>
</dbReference>
<dbReference type="NCBIfam" id="TIGR00361">
    <property type="entry name" value="ComEC_Rec2"/>
    <property type="match status" value="1"/>
</dbReference>
<protein>
    <submittedName>
        <fullName evidence="8">DNA internalization-related competence protein ComEC/Rec2</fullName>
    </submittedName>
</protein>
<evidence type="ECO:0000313" key="8">
    <source>
        <dbReference type="EMBL" id="HIQ60353.1"/>
    </source>
</evidence>
<dbReference type="InterPro" id="IPR004477">
    <property type="entry name" value="ComEC_N"/>
</dbReference>
<dbReference type="Pfam" id="PF00753">
    <property type="entry name" value="Lactamase_B"/>
    <property type="match status" value="1"/>
</dbReference>
<organism evidence="8 9">
    <name type="scientific">Candidatus Enterenecus faecium</name>
    <dbReference type="NCBI Taxonomy" id="2840780"/>
    <lineage>
        <taxon>Bacteria</taxon>
        <taxon>Bacillati</taxon>
        <taxon>Bacillota</taxon>
        <taxon>Clostridia</taxon>
        <taxon>Eubacteriales</taxon>
        <taxon>Candidatus Enterenecus</taxon>
    </lineage>
</organism>
<dbReference type="SUPFAM" id="SSF56281">
    <property type="entry name" value="Metallo-hydrolase/oxidoreductase"/>
    <property type="match status" value="1"/>
</dbReference>
<dbReference type="PANTHER" id="PTHR30619">
    <property type="entry name" value="DNA INTERNALIZATION/COMPETENCE PROTEIN COMEC/REC2"/>
    <property type="match status" value="1"/>
</dbReference>
<reference evidence="8" key="2">
    <citation type="journal article" date="2021" name="PeerJ">
        <title>Extensive microbial diversity within the chicken gut microbiome revealed by metagenomics and culture.</title>
        <authorList>
            <person name="Gilroy R."/>
            <person name="Ravi A."/>
            <person name="Getino M."/>
            <person name="Pursley I."/>
            <person name="Horton D.L."/>
            <person name="Alikhan N.F."/>
            <person name="Baker D."/>
            <person name="Gharbi K."/>
            <person name="Hall N."/>
            <person name="Watson M."/>
            <person name="Adriaenssens E.M."/>
            <person name="Foster-Nyarko E."/>
            <person name="Jarju S."/>
            <person name="Secka A."/>
            <person name="Antonio M."/>
            <person name="Oren A."/>
            <person name="Chaudhuri R.R."/>
            <person name="La Ragione R."/>
            <person name="Hildebrand F."/>
            <person name="Pallen M.J."/>
        </authorList>
    </citation>
    <scope>NUCLEOTIDE SEQUENCE</scope>
    <source>
        <strain evidence="8">ChiGjej2B2-12916</strain>
    </source>
</reference>
<dbReference type="GO" id="GO:0005886">
    <property type="term" value="C:plasma membrane"/>
    <property type="evidence" value="ECO:0007669"/>
    <property type="project" value="UniProtKB-SubCell"/>
</dbReference>
<dbReference type="InterPro" id="IPR035681">
    <property type="entry name" value="ComA-like_MBL"/>
</dbReference>
<dbReference type="InterPro" id="IPR036866">
    <property type="entry name" value="RibonucZ/Hydroxyglut_hydro"/>
</dbReference>
<keyword evidence="4 6" id="KW-1133">Transmembrane helix</keyword>
<keyword evidence="3 6" id="KW-0812">Transmembrane</keyword>
<evidence type="ECO:0000313" key="9">
    <source>
        <dbReference type="Proteomes" id="UP000886879"/>
    </source>
</evidence>
<keyword evidence="5 6" id="KW-0472">Membrane</keyword>
<feature type="transmembrane region" description="Helical" evidence="6">
    <location>
        <begin position="504"/>
        <end position="524"/>
    </location>
</feature>
<keyword evidence="2" id="KW-1003">Cell membrane</keyword>
<comment type="caution">
    <text evidence="8">The sequence shown here is derived from an EMBL/GenBank/DDBJ whole genome shotgun (WGS) entry which is preliminary data.</text>
</comment>
<dbReference type="GO" id="GO:0030420">
    <property type="term" value="P:establishment of competence for transformation"/>
    <property type="evidence" value="ECO:0007669"/>
    <property type="project" value="InterPro"/>
</dbReference>
<evidence type="ECO:0000256" key="2">
    <source>
        <dbReference type="ARBA" id="ARBA00022475"/>
    </source>
</evidence>
<dbReference type="PANTHER" id="PTHR30619:SF1">
    <property type="entry name" value="RECOMBINATION PROTEIN 2"/>
    <property type="match status" value="1"/>
</dbReference>
<dbReference type="CDD" id="cd07731">
    <property type="entry name" value="ComA-like_MBL-fold"/>
    <property type="match status" value="1"/>
</dbReference>
<dbReference type="EMBL" id="DVFO01000018">
    <property type="protein sequence ID" value="HIQ60353.1"/>
    <property type="molecule type" value="Genomic_DNA"/>
</dbReference>
<dbReference type="SMART" id="SM00849">
    <property type="entry name" value="Lactamase_B"/>
    <property type="match status" value="1"/>
</dbReference>
<evidence type="ECO:0000256" key="4">
    <source>
        <dbReference type="ARBA" id="ARBA00022989"/>
    </source>
</evidence>
<sequence>MRKLTWFAGGFAVMCLLMMGNVPVLWLAIPALPILVLWHRTQPKSKQDWLEMTTNRRWRYVLWQVCRRGTAVVLGCGAGLCWFCVYYFLVCVPAMACEGTQTISGTVIAQPQATDTGSYSFTLRLDSGVDLLLYAPESWKSVQLGDHVQAEGQVEYTAFTYGEEVTYYTAKGVFLLGTCDQAPTVERPAVLPVVCWPAWAAQRMKEGIQVAFDQVAAPLAIAVSLGDKSLLDDGLYTDMNRSGVTHAAVVSGLHVSFLVGVLMVLCRNRRRCAVALIPVLVFYAVMAGGTPSAFRAVWMQGAALVVPVVGREQDAPSAMALSLLVLMVQNPFSVAQVGLQLSFLSVSGILWLTPRIYRGLTRCLEERIQRGWKKVAGRAWQWVSASVSASLGAMVLTVPLVGVVFGQVSLVAPVANILTLWAMSMLMMCALVLGLLGLWLPGVAALLGQGAGLLGHYTVWMVHKLGTFPYAVLDMKNIYHVIWLVGAYAVFGLLLWGSVALLQVLWTGAGLLILLALPVGLSAFTVARSDLVVGAVDVGQGASTVLIHGDHTVVVDCGGSESTSAGDLSADYLASVGRTEVDVLLLTHLDKDHFNGVERLLDRVEVGEVYVPVSAKDQEEAQQLESWLEERSIPCQWVEDEVDLTLGEMELRVIPPLGSGTTNEEGLSVLCTVDDFDVLITGDADSYVEHMIVKYFVIPNIELLMVGHHGSADSTSMELLGWARPELGIISVGEGNSYGHPDPETLERLHRSGVEVHRTDQEGTVTVVVQGENVGIW</sequence>
<evidence type="ECO:0000256" key="3">
    <source>
        <dbReference type="ARBA" id="ARBA00022692"/>
    </source>
</evidence>
<feature type="transmembrane region" description="Helical" evidence="6">
    <location>
        <begin position="417"/>
        <end position="440"/>
    </location>
</feature>
<feature type="transmembrane region" description="Helical" evidence="6">
    <location>
        <begin position="332"/>
        <end position="352"/>
    </location>
</feature>
<dbReference type="AlphaFoldDB" id="A0A9D0YQY6"/>
<dbReference type="Pfam" id="PF03772">
    <property type="entry name" value="Competence"/>
    <property type="match status" value="1"/>
</dbReference>
<evidence type="ECO:0000256" key="1">
    <source>
        <dbReference type="ARBA" id="ARBA00004651"/>
    </source>
</evidence>
<evidence type="ECO:0000259" key="7">
    <source>
        <dbReference type="SMART" id="SM00849"/>
    </source>
</evidence>
<dbReference type="Gene3D" id="3.60.15.10">
    <property type="entry name" value="Ribonuclease Z/Hydroxyacylglutathione hydrolase-like"/>
    <property type="match status" value="1"/>
</dbReference>
<feature type="transmembrane region" description="Helical" evidence="6">
    <location>
        <begin position="69"/>
        <end position="89"/>
    </location>
</feature>
<evidence type="ECO:0000256" key="5">
    <source>
        <dbReference type="ARBA" id="ARBA00023136"/>
    </source>
</evidence>
<feature type="transmembrane region" description="Helical" evidence="6">
    <location>
        <begin position="478"/>
        <end position="497"/>
    </location>
</feature>